<dbReference type="SUPFAM" id="SSF48403">
    <property type="entry name" value="Ankyrin repeat"/>
    <property type="match status" value="1"/>
</dbReference>
<gene>
    <name evidence="2" type="ORF">MAPG_09815</name>
</gene>
<dbReference type="EMBL" id="ADBL01002513">
    <property type="status" value="NOT_ANNOTATED_CDS"/>
    <property type="molecule type" value="Genomic_DNA"/>
</dbReference>
<dbReference type="AlphaFoldDB" id="A0A0C4EAX8"/>
<dbReference type="InterPro" id="IPR036770">
    <property type="entry name" value="Ankyrin_rpt-contain_sf"/>
</dbReference>
<dbReference type="InterPro" id="IPR019734">
    <property type="entry name" value="TPR_rpt"/>
</dbReference>
<reference evidence="3" key="4">
    <citation type="journal article" date="2015" name="G3 (Bethesda)">
        <title>Genome sequences of three phytopathogenic species of the Magnaporthaceae family of fungi.</title>
        <authorList>
            <person name="Okagaki L.H."/>
            <person name="Nunes C.C."/>
            <person name="Sailsbery J."/>
            <person name="Clay B."/>
            <person name="Brown D."/>
            <person name="John T."/>
            <person name="Oh Y."/>
            <person name="Young N."/>
            <person name="Fitzgerald M."/>
            <person name="Haas B.J."/>
            <person name="Zeng Q."/>
            <person name="Young S."/>
            <person name="Adiconis X."/>
            <person name="Fan L."/>
            <person name="Levin J.Z."/>
            <person name="Mitchell T.K."/>
            <person name="Okubara P.A."/>
            <person name="Farman M.L."/>
            <person name="Kohn L.M."/>
            <person name="Birren B."/>
            <person name="Ma L.-J."/>
            <person name="Dean R.A."/>
        </authorList>
    </citation>
    <scope>NUCLEOTIDE SEQUENCE</scope>
    <source>
        <strain evidence="3">ATCC 64411 / 73-15</strain>
    </source>
</reference>
<dbReference type="SUPFAM" id="SSF48452">
    <property type="entry name" value="TPR-like"/>
    <property type="match status" value="1"/>
</dbReference>
<feature type="region of interest" description="Disordered" evidence="1">
    <location>
        <begin position="14"/>
        <end position="41"/>
    </location>
</feature>
<evidence type="ECO:0000313" key="3">
    <source>
        <dbReference type="EnsemblFungi" id="MAPG_09815T0"/>
    </source>
</evidence>
<evidence type="ECO:0000313" key="4">
    <source>
        <dbReference type="Proteomes" id="UP000011715"/>
    </source>
</evidence>
<dbReference type="Gene3D" id="1.25.40.10">
    <property type="entry name" value="Tetratricopeptide repeat domain"/>
    <property type="match status" value="1"/>
</dbReference>
<proteinExistence type="predicted"/>
<dbReference type="eggNOG" id="ENOG502SIFH">
    <property type="taxonomic scope" value="Eukaryota"/>
</dbReference>
<keyword evidence="4" id="KW-1185">Reference proteome</keyword>
<accession>A0A0C4EAX8</accession>
<protein>
    <submittedName>
        <fullName evidence="2 3">Uncharacterized protein</fullName>
    </submittedName>
</protein>
<sequence>MYIERQRAKNLAPVPLAGKAPWRSGAERHPDPAPCESTPLPSVPVVLRRDLNGLWSGHTGRCSSAMPRLRPEGGPDAKVLGSSIVGILRHLTKVDKAVDEIEQAVSLPVDALSLRKWIDHAQRVFPNHPLRHHFSLSLAIAFLRDPARQGIELSAAELEYVWSLVRTVLLQTTIVDRVSRSAQGFFVVPLWSAVEDGNVVESLRLEVLLPNGERPEAILANRSFAQSWVLCGGEATEDRYQLVSPDTGSSDTRELDEDSQKSFKFTGWGTLARATDNHSELLDSNSTYTTGAGVPHIRRAAPDGMLAMLTLLDSSRGYQQAAQAPDGAEQLQKQPDAGATTSGMLAVAVQAFREWERAFLKGWFHACEAELEEALLAFQNALSICDEHPDFPRPSRYRWDVLVEIGYAHRKIGRLSEARRCFQEALKQDGPLGQRLALALIQNQQTDKGGYRRALQEQYEAARSAGSKDEMGRAVGNLGIENHRLFLVDQKPETLALAMRQQRECIELCRQVREEIADGSSMAARTNTGREFTAYAYLSLGHAARGEAQEAVLTASQSQRLAFDSGDKSKLAFSRLVYGRALLLVGRRDEALQQFNPADGYSPLAALAKAPLKQHVQYMGEMIEAGADVMLRDPNGYSALDHAVYSGYGEHRKLLERAIRRQFGAAELEAQLSEAILRRDYREMFQVILRPVLLQPDGHPSIRRLRDVYAQMLAGDGDKAARFDRMKYVRFDDFAWNGRLPKSTDGLTRHYERSEKDNFIIFISYTWTKRQPGEELVSPDDAENTKYGGILNAVEDWIELHPDTERSKICIWLDWACIDQVDTDEQARGVAALPMCITQCDAMISMVDDSYYERAWCCVEVLAMQRLQKSYGTHQWWEYVYDHEQGKKALRRGRVGREPDIAAAKVTFDSDRPKLAFLERQVKLLDRTMGDE</sequence>
<dbReference type="Gene3D" id="1.25.40.20">
    <property type="entry name" value="Ankyrin repeat-containing domain"/>
    <property type="match status" value="1"/>
</dbReference>
<dbReference type="VEuPathDB" id="FungiDB:MAPG_09815"/>
<dbReference type="SMART" id="SM00028">
    <property type="entry name" value="TPR"/>
    <property type="match status" value="2"/>
</dbReference>
<dbReference type="EnsemblFungi" id="MAPG_09815T0">
    <property type="protein sequence ID" value="MAPG_09815T0"/>
    <property type="gene ID" value="MAPG_09815"/>
</dbReference>
<dbReference type="InterPro" id="IPR011990">
    <property type="entry name" value="TPR-like_helical_dom_sf"/>
</dbReference>
<reference evidence="4" key="1">
    <citation type="submission" date="2010-05" db="EMBL/GenBank/DDBJ databases">
        <title>The genome sequence of Magnaporthe poae strain ATCC 64411.</title>
        <authorList>
            <person name="Ma L.-J."/>
            <person name="Dead R."/>
            <person name="Young S."/>
            <person name="Zeng Q."/>
            <person name="Koehrsen M."/>
            <person name="Alvarado L."/>
            <person name="Berlin A."/>
            <person name="Chapman S.B."/>
            <person name="Chen Z."/>
            <person name="Freedman E."/>
            <person name="Gellesch M."/>
            <person name="Goldberg J."/>
            <person name="Griggs A."/>
            <person name="Gujja S."/>
            <person name="Heilman E.R."/>
            <person name="Heiman D."/>
            <person name="Hepburn T."/>
            <person name="Howarth C."/>
            <person name="Jen D."/>
            <person name="Larson L."/>
            <person name="Mehta T."/>
            <person name="Neiman D."/>
            <person name="Pearson M."/>
            <person name="Roberts A."/>
            <person name="Saif S."/>
            <person name="Shea T."/>
            <person name="Shenoy N."/>
            <person name="Sisk P."/>
            <person name="Stolte C."/>
            <person name="Sykes S."/>
            <person name="Walk T."/>
            <person name="White J."/>
            <person name="Yandava C."/>
            <person name="Haas B."/>
            <person name="Nusbaum C."/>
            <person name="Birren B."/>
        </authorList>
    </citation>
    <scope>NUCLEOTIDE SEQUENCE [LARGE SCALE GENOMIC DNA]</scope>
    <source>
        <strain evidence="4">ATCC 64411 / 73-15</strain>
    </source>
</reference>
<reference evidence="2" key="3">
    <citation type="submission" date="2011-03" db="EMBL/GenBank/DDBJ databases">
        <title>Annotation of Magnaporthe poae ATCC 64411.</title>
        <authorList>
            <person name="Ma L.-J."/>
            <person name="Dead R."/>
            <person name="Young S.K."/>
            <person name="Zeng Q."/>
            <person name="Gargeya S."/>
            <person name="Fitzgerald M."/>
            <person name="Haas B."/>
            <person name="Abouelleil A."/>
            <person name="Alvarado L."/>
            <person name="Arachchi H.M."/>
            <person name="Berlin A."/>
            <person name="Brown A."/>
            <person name="Chapman S.B."/>
            <person name="Chen Z."/>
            <person name="Dunbar C."/>
            <person name="Freedman E."/>
            <person name="Gearin G."/>
            <person name="Gellesch M."/>
            <person name="Goldberg J."/>
            <person name="Griggs A."/>
            <person name="Gujja S."/>
            <person name="Heiman D."/>
            <person name="Howarth C."/>
            <person name="Larson L."/>
            <person name="Lui A."/>
            <person name="MacDonald P.J.P."/>
            <person name="Mehta T."/>
            <person name="Montmayeur A."/>
            <person name="Murphy C."/>
            <person name="Neiman D."/>
            <person name="Pearson M."/>
            <person name="Priest M."/>
            <person name="Roberts A."/>
            <person name="Saif S."/>
            <person name="Shea T."/>
            <person name="Shenoy N."/>
            <person name="Sisk P."/>
            <person name="Stolte C."/>
            <person name="Sykes S."/>
            <person name="Yandava C."/>
            <person name="Wortman J."/>
            <person name="Nusbaum C."/>
            <person name="Birren B."/>
        </authorList>
    </citation>
    <scope>NUCLEOTIDE SEQUENCE</scope>
    <source>
        <strain evidence="2">ATCC 64411</strain>
    </source>
</reference>
<reference evidence="2" key="2">
    <citation type="submission" date="2010-05" db="EMBL/GenBank/DDBJ databases">
        <title>The Genome Sequence of Magnaporthe poae strain ATCC 64411.</title>
        <authorList>
            <consortium name="The Broad Institute Genome Sequencing Platform"/>
            <consortium name="Broad Institute Genome Sequencing Center for Infectious Disease"/>
            <person name="Ma L.-J."/>
            <person name="Dead R."/>
            <person name="Young S."/>
            <person name="Zeng Q."/>
            <person name="Koehrsen M."/>
            <person name="Alvarado L."/>
            <person name="Berlin A."/>
            <person name="Chapman S.B."/>
            <person name="Chen Z."/>
            <person name="Freedman E."/>
            <person name="Gellesch M."/>
            <person name="Goldberg J."/>
            <person name="Griggs A."/>
            <person name="Gujja S."/>
            <person name="Heilman E.R."/>
            <person name="Heiman D."/>
            <person name="Hepburn T."/>
            <person name="Howarth C."/>
            <person name="Jen D."/>
            <person name="Larson L."/>
            <person name="Mehta T."/>
            <person name="Neiman D."/>
            <person name="Pearson M."/>
            <person name="Roberts A."/>
            <person name="Saif S."/>
            <person name="Shea T."/>
            <person name="Shenoy N."/>
            <person name="Sisk P."/>
            <person name="Stolte C."/>
            <person name="Sykes S."/>
            <person name="Walk T."/>
            <person name="White J."/>
            <person name="Yandava C."/>
            <person name="Haas B."/>
            <person name="Nusbaum C."/>
            <person name="Birren B."/>
        </authorList>
    </citation>
    <scope>NUCLEOTIDE SEQUENCE</scope>
    <source>
        <strain evidence="2">ATCC 64411</strain>
    </source>
</reference>
<reference evidence="3" key="5">
    <citation type="submission" date="2015-06" db="UniProtKB">
        <authorList>
            <consortium name="EnsemblFungi"/>
        </authorList>
    </citation>
    <scope>IDENTIFICATION</scope>
    <source>
        <strain evidence="3">ATCC 64411</strain>
    </source>
</reference>
<dbReference type="OMA" id="SYRWING"/>
<dbReference type="OrthoDB" id="423576at2759"/>
<evidence type="ECO:0000256" key="1">
    <source>
        <dbReference type="SAM" id="MobiDB-lite"/>
    </source>
</evidence>
<evidence type="ECO:0000313" key="2">
    <source>
        <dbReference type="EMBL" id="KLU91294.1"/>
    </source>
</evidence>
<name>A0A0C4EAX8_MAGP6</name>
<dbReference type="EMBL" id="GL876977">
    <property type="protein sequence ID" value="KLU91294.1"/>
    <property type="molecule type" value="Genomic_DNA"/>
</dbReference>
<dbReference type="Proteomes" id="UP000011715">
    <property type="component" value="Unassembled WGS sequence"/>
</dbReference>
<organism evidence="3 4">
    <name type="scientific">Magnaporthiopsis poae (strain ATCC 64411 / 73-15)</name>
    <name type="common">Kentucky bluegrass fungus</name>
    <name type="synonym">Magnaporthe poae</name>
    <dbReference type="NCBI Taxonomy" id="644358"/>
    <lineage>
        <taxon>Eukaryota</taxon>
        <taxon>Fungi</taxon>
        <taxon>Dikarya</taxon>
        <taxon>Ascomycota</taxon>
        <taxon>Pezizomycotina</taxon>
        <taxon>Sordariomycetes</taxon>
        <taxon>Sordariomycetidae</taxon>
        <taxon>Magnaporthales</taxon>
        <taxon>Magnaporthaceae</taxon>
        <taxon>Magnaporthiopsis</taxon>
    </lineage>
</organism>